<dbReference type="EMBL" id="LOCK01000011">
    <property type="protein sequence ID" value="KTE92772.1"/>
    <property type="molecule type" value="Genomic_DNA"/>
</dbReference>
<gene>
    <name evidence="1" type="ORF">AT727_17775</name>
</gene>
<evidence type="ECO:0000313" key="2">
    <source>
        <dbReference type="Proteomes" id="UP000054623"/>
    </source>
</evidence>
<protein>
    <submittedName>
        <fullName evidence="1">Fosfomycin resistance protein FosX</fullName>
    </submittedName>
</protein>
<accession>A0A0W1JLZ5</accession>
<proteinExistence type="predicted"/>
<reference evidence="1 2" key="1">
    <citation type="submission" date="2015-12" db="EMBL/GenBank/DDBJ databases">
        <title>Draft Genome Sequence of Desulfitobacterium hafniense Strain DH, a Sulfate-reducing Bacterium Isolated from Paddy Soils.</title>
        <authorList>
            <person name="Bao P."/>
            <person name="Zhang X."/>
            <person name="Li G."/>
        </authorList>
    </citation>
    <scope>NUCLEOTIDE SEQUENCE [LARGE SCALE GENOMIC DNA]</scope>
    <source>
        <strain evidence="1 2">DH</strain>
    </source>
</reference>
<dbReference type="Proteomes" id="UP000054623">
    <property type="component" value="Unassembled WGS sequence"/>
</dbReference>
<dbReference type="InterPro" id="IPR029068">
    <property type="entry name" value="Glyas_Bleomycin-R_OHBP_Dase"/>
</dbReference>
<dbReference type="Gene3D" id="3.10.180.10">
    <property type="entry name" value="2,3-Dihydroxybiphenyl 1,2-Dioxygenase, domain 1"/>
    <property type="match status" value="1"/>
</dbReference>
<sequence>MFSISREKYFLINDQWIAIMEGESLAERTYNQVAFKIDDGEFDIHEARIRASELEIMNSRPRVKGEGRSIYFMITTVIYLNYTPAHLRIDWLDTAL</sequence>
<evidence type="ECO:0000313" key="1">
    <source>
        <dbReference type="EMBL" id="KTE92772.1"/>
    </source>
</evidence>
<name>A0A0W1JLZ5_DESHA</name>
<dbReference type="AlphaFoldDB" id="A0A0W1JLZ5"/>
<comment type="caution">
    <text evidence="1">The sequence shown here is derived from an EMBL/GenBank/DDBJ whole genome shotgun (WGS) entry which is preliminary data.</text>
</comment>
<organism evidence="1 2">
    <name type="scientific">Desulfitobacterium hafniense</name>
    <name type="common">Desulfitobacterium frappieri</name>
    <dbReference type="NCBI Taxonomy" id="49338"/>
    <lineage>
        <taxon>Bacteria</taxon>
        <taxon>Bacillati</taxon>
        <taxon>Bacillota</taxon>
        <taxon>Clostridia</taxon>
        <taxon>Eubacteriales</taxon>
        <taxon>Desulfitobacteriaceae</taxon>
        <taxon>Desulfitobacterium</taxon>
    </lineage>
</organism>